<evidence type="ECO:0000313" key="4">
    <source>
        <dbReference type="Proteomes" id="UP000268033"/>
    </source>
</evidence>
<dbReference type="InterPro" id="IPR007055">
    <property type="entry name" value="BON_dom"/>
</dbReference>
<dbReference type="PROSITE" id="PS51257">
    <property type="entry name" value="PROKAR_LIPOPROTEIN"/>
    <property type="match status" value="1"/>
</dbReference>
<keyword evidence="1" id="KW-0732">Signal</keyword>
<protein>
    <submittedName>
        <fullName evidence="3">Osmotically-inducible protein OsmY</fullName>
    </submittedName>
</protein>
<accession>A0A3N1PFR2</accession>
<dbReference type="EMBL" id="RJUL01000001">
    <property type="protein sequence ID" value="ROQ30784.1"/>
    <property type="molecule type" value="Genomic_DNA"/>
</dbReference>
<evidence type="ECO:0000313" key="3">
    <source>
        <dbReference type="EMBL" id="ROQ30784.1"/>
    </source>
</evidence>
<dbReference type="PROSITE" id="PS50914">
    <property type="entry name" value="BON"/>
    <property type="match status" value="2"/>
</dbReference>
<keyword evidence="4" id="KW-1185">Reference proteome</keyword>
<evidence type="ECO:0000259" key="2">
    <source>
        <dbReference type="PROSITE" id="PS50914"/>
    </source>
</evidence>
<dbReference type="OrthoDB" id="9783990at2"/>
<dbReference type="Pfam" id="PF04972">
    <property type="entry name" value="BON"/>
    <property type="match status" value="2"/>
</dbReference>
<dbReference type="STRING" id="584787.GCA_001247655_03627"/>
<sequence length="189" mass="20088">MKPTFAIASLMATVLLLQGCAAVVVAGAAGTASVANDRRTVGAYIDDESIELKISGIISTDEELRNQTHVSAVSINGDVLLVGQVPGEAMRSRLIDEVQKIPGVRKVNNQLRLMTPTRLSTRTHDTWLTSVVKGKLIASDVDASAIKVITENSEVFLMGLVSHQEGDTAAGVASNVSGVTRVVKVFQYR</sequence>
<dbReference type="AlphaFoldDB" id="A0A3N1PFR2"/>
<dbReference type="NCBIfam" id="NF008247">
    <property type="entry name" value="PRK11023.1"/>
    <property type="match status" value="1"/>
</dbReference>
<name>A0A3N1PFR2_9GAMM</name>
<feature type="chain" id="PRO_5018137256" evidence="1">
    <location>
        <begin position="22"/>
        <end position="189"/>
    </location>
</feature>
<dbReference type="Gene3D" id="3.40.1520.20">
    <property type="match status" value="1"/>
</dbReference>
<gene>
    <name evidence="3" type="ORF">EDC28_101477</name>
</gene>
<reference evidence="3 4" key="1">
    <citation type="submission" date="2018-11" db="EMBL/GenBank/DDBJ databases">
        <title>Genomic Encyclopedia of Type Strains, Phase IV (KMG-IV): sequencing the most valuable type-strain genomes for metagenomic binning, comparative biology and taxonomic classification.</title>
        <authorList>
            <person name="Goeker M."/>
        </authorList>
    </citation>
    <scope>NUCLEOTIDE SEQUENCE [LARGE SCALE GENOMIC DNA]</scope>
    <source>
        <strain evidence="3 4">DSM 21945</strain>
    </source>
</reference>
<feature type="domain" description="BON" evidence="2">
    <location>
        <begin position="46"/>
        <end position="115"/>
    </location>
</feature>
<comment type="caution">
    <text evidence="3">The sequence shown here is derived from an EMBL/GenBank/DDBJ whole genome shotgun (WGS) entry which is preliminary data.</text>
</comment>
<dbReference type="PANTHER" id="PTHR34606">
    <property type="entry name" value="BON DOMAIN-CONTAINING PROTEIN"/>
    <property type="match status" value="1"/>
</dbReference>
<proteinExistence type="predicted"/>
<dbReference type="Proteomes" id="UP000268033">
    <property type="component" value="Unassembled WGS sequence"/>
</dbReference>
<evidence type="ECO:0000256" key="1">
    <source>
        <dbReference type="SAM" id="SignalP"/>
    </source>
</evidence>
<organism evidence="3 4">
    <name type="scientific">Gallaecimonas pentaromativorans</name>
    <dbReference type="NCBI Taxonomy" id="584787"/>
    <lineage>
        <taxon>Bacteria</taxon>
        <taxon>Pseudomonadati</taxon>
        <taxon>Pseudomonadota</taxon>
        <taxon>Gammaproteobacteria</taxon>
        <taxon>Enterobacterales</taxon>
        <taxon>Gallaecimonadaceae</taxon>
        <taxon>Gallaecimonas</taxon>
    </lineage>
</organism>
<feature type="domain" description="BON" evidence="2">
    <location>
        <begin position="124"/>
        <end position="189"/>
    </location>
</feature>
<dbReference type="RefSeq" id="WP_050659090.1">
    <property type="nucleotide sequence ID" value="NZ_JBLXAC010000002.1"/>
</dbReference>
<dbReference type="PANTHER" id="PTHR34606:SF4">
    <property type="entry name" value="OUTER MEMBRANE LIPOPROTEIN DOLP"/>
    <property type="match status" value="1"/>
</dbReference>
<dbReference type="InterPro" id="IPR051686">
    <property type="entry name" value="Lipoprotein_DolP"/>
</dbReference>
<feature type="signal peptide" evidence="1">
    <location>
        <begin position="1"/>
        <end position="21"/>
    </location>
</feature>